<keyword evidence="4" id="KW-1185">Reference proteome</keyword>
<dbReference type="PANTHER" id="PTHR36223">
    <property type="entry name" value="BETA-LACTAMASE-TYPE TRANSPEPTIDASE FOLD DOMAIN CONTAINING PROTEIN"/>
    <property type="match status" value="1"/>
</dbReference>
<dbReference type="Proteomes" id="UP000620124">
    <property type="component" value="Unassembled WGS sequence"/>
</dbReference>
<evidence type="ECO:0000313" key="4">
    <source>
        <dbReference type="Proteomes" id="UP000620124"/>
    </source>
</evidence>
<organism evidence="3 4">
    <name type="scientific">Mycena venus</name>
    <dbReference type="NCBI Taxonomy" id="2733690"/>
    <lineage>
        <taxon>Eukaryota</taxon>
        <taxon>Fungi</taxon>
        <taxon>Dikarya</taxon>
        <taxon>Basidiomycota</taxon>
        <taxon>Agaricomycotina</taxon>
        <taxon>Agaricomycetes</taxon>
        <taxon>Agaricomycetidae</taxon>
        <taxon>Agaricales</taxon>
        <taxon>Marasmiineae</taxon>
        <taxon>Mycenaceae</taxon>
        <taxon>Mycena</taxon>
    </lineage>
</organism>
<reference evidence="3" key="1">
    <citation type="submission" date="2020-05" db="EMBL/GenBank/DDBJ databases">
        <title>Mycena genomes resolve the evolution of fungal bioluminescence.</title>
        <authorList>
            <person name="Tsai I.J."/>
        </authorList>
    </citation>
    <scope>NUCLEOTIDE SEQUENCE</scope>
    <source>
        <strain evidence="3">CCC161011</strain>
    </source>
</reference>
<gene>
    <name evidence="3" type="ORF">MVEN_00827400</name>
</gene>
<feature type="domain" description="DUF7918" evidence="2">
    <location>
        <begin position="11"/>
        <end position="201"/>
    </location>
</feature>
<dbReference type="OrthoDB" id="3364132at2759"/>
<feature type="coiled-coil region" evidence="1">
    <location>
        <begin position="234"/>
        <end position="261"/>
    </location>
</feature>
<sequence length="293" mass="33545">MLHWNEFRAWVNIDGIAAPEYGVEVLEKENTVVCWIPSELGKKFSICWRNSSFPHDVGGYVQVDGTACGGHICYHQRDLNDTFEKSGVTSGATLKPFVFSSIELTEDDTFLGYSSLQDLGRIELTLKRVKVFRTNVAPVVYSLSNRTINERSKKAVVTQQITLAKPERLDQPVRCVSVQPVGPDIVKFCFKYRPIDVLRANEVVLPLSKFKRKASAEPHHTRTPDEDLADAEEEKVLRDKLNDIQQKLRALEEKRLKKKIQPRIKSEEDCVVRPRLERKKKKIKLEPTEIDLT</sequence>
<evidence type="ECO:0000313" key="3">
    <source>
        <dbReference type="EMBL" id="KAF7357814.1"/>
    </source>
</evidence>
<dbReference type="AlphaFoldDB" id="A0A8H6YGG5"/>
<evidence type="ECO:0000259" key="2">
    <source>
        <dbReference type="Pfam" id="PF25534"/>
    </source>
</evidence>
<comment type="caution">
    <text evidence="3">The sequence shown here is derived from an EMBL/GenBank/DDBJ whole genome shotgun (WGS) entry which is preliminary data.</text>
</comment>
<accession>A0A8H6YGG5</accession>
<keyword evidence="1" id="KW-0175">Coiled coil</keyword>
<dbReference type="InterPro" id="IPR057678">
    <property type="entry name" value="DUF7918"/>
</dbReference>
<dbReference type="Pfam" id="PF25534">
    <property type="entry name" value="DUF7918"/>
    <property type="match status" value="1"/>
</dbReference>
<name>A0A8H6YGG5_9AGAR</name>
<proteinExistence type="predicted"/>
<dbReference type="EMBL" id="JACAZI010000006">
    <property type="protein sequence ID" value="KAF7357814.1"/>
    <property type="molecule type" value="Genomic_DNA"/>
</dbReference>
<evidence type="ECO:0000256" key="1">
    <source>
        <dbReference type="SAM" id="Coils"/>
    </source>
</evidence>
<dbReference type="PANTHER" id="PTHR36223:SF1">
    <property type="entry name" value="TRANSCRIPTION ELONGATION FACTOR EAF N-TERMINAL DOMAIN-CONTAINING PROTEIN"/>
    <property type="match status" value="1"/>
</dbReference>
<protein>
    <recommendedName>
        <fullName evidence="2">DUF7918 domain-containing protein</fullName>
    </recommendedName>
</protein>